<protein>
    <submittedName>
        <fullName evidence="1">Uncharacterized protein</fullName>
    </submittedName>
</protein>
<evidence type="ECO:0000313" key="1">
    <source>
        <dbReference type="Ensembl" id="ENSLCNP00005012185.1"/>
    </source>
</evidence>
<keyword evidence="2" id="KW-1185">Reference proteome</keyword>
<dbReference type="AlphaFoldDB" id="A0A667HLY9"/>
<proteinExistence type="predicted"/>
<accession>A0A667HLY9</accession>
<reference evidence="1" key="2">
    <citation type="submission" date="2025-09" db="UniProtKB">
        <authorList>
            <consortium name="Ensembl"/>
        </authorList>
    </citation>
    <scope>IDENTIFICATION</scope>
</reference>
<name>A0A667HLY9_LYNCA</name>
<sequence length="107" mass="12584">MAFMLATCGVRFVPSVQDFDKKLTEAYAYLQILIEQLKLFDDKLQNCKDDEQRRKIETLEETTNTMLTSLIHMRIEMMKGRQGPWKSTRALSCISCHRLGLEWILLR</sequence>
<organism evidence="1 2">
    <name type="scientific">Lynx canadensis</name>
    <name type="common">Canada lynx</name>
    <name type="synonym">Felis canadensis</name>
    <dbReference type="NCBI Taxonomy" id="61383"/>
    <lineage>
        <taxon>Eukaryota</taxon>
        <taxon>Metazoa</taxon>
        <taxon>Chordata</taxon>
        <taxon>Craniata</taxon>
        <taxon>Vertebrata</taxon>
        <taxon>Euteleostomi</taxon>
        <taxon>Mammalia</taxon>
        <taxon>Eutheria</taxon>
        <taxon>Laurasiatheria</taxon>
        <taxon>Carnivora</taxon>
        <taxon>Feliformia</taxon>
        <taxon>Felidae</taxon>
        <taxon>Felinae</taxon>
        <taxon>Lynx</taxon>
    </lineage>
</organism>
<dbReference type="Ensembl" id="ENSLCNT00005013662.1">
    <property type="protein sequence ID" value="ENSLCNP00005012185.1"/>
    <property type="gene ID" value="ENSLCNG00005008003.1"/>
</dbReference>
<dbReference type="Proteomes" id="UP000472241">
    <property type="component" value="Unplaced"/>
</dbReference>
<evidence type="ECO:0000313" key="2">
    <source>
        <dbReference type="Proteomes" id="UP000472241"/>
    </source>
</evidence>
<reference evidence="1" key="1">
    <citation type="submission" date="2025-08" db="UniProtKB">
        <authorList>
            <consortium name="Ensembl"/>
        </authorList>
    </citation>
    <scope>IDENTIFICATION</scope>
</reference>